<accession>A0A4U6T540</accession>
<proteinExistence type="predicted"/>
<evidence type="ECO:0000313" key="1">
    <source>
        <dbReference type="EMBL" id="TKV95142.1"/>
    </source>
</evidence>
<evidence type="ECO:0008006" key="3">
    <source>
        <dbReference type="Google" id="ProtNLM"/>
    </source>
</evidence>
<protein>
    <recommendedName>
        <fullName evidence="3">Reverse transcriptase zinc-binding domain-containing protein</fullName>
    </recommendedName>
</protein>
<keyword evidence="2" id="KW-1185">Reference proteome</keyword>
<dbReference type="EMBL" id="CM016560">
    <property type="protein sequence ID" value="TKV95142.1"/>
    <property type="molecule type" value="Genomic_DNA"/>
</dbReference>
<name>A0A4U6T540_SETVI</name>
<gene>
    <name evidence="1" type="ORF">SEVIR_9G341600v2</name>
</gene>
<organism evidence="1 2">
    <name type="scientific">Setaria viridis</name>
    <name type="common">Green bristlegrass</name>
    <name type="synonym">Setaria italica subsp. viridis</name>
    <dbReference type="NCBI Taxonomy" id="4556"/>
    <lineage>
        <taxon>Eukaryota</taxon>
        <taxon>Viridiplantae</taxon>
        <taxon>Streptophyta</taxon>
        <taxon>Embryophyta</taxon>
        <taxon>Tracheophyta</taxon>
        <taxon>Spermatophyta</taxon>
        <taxon>Magnoliopsida</taxon>
        <taxon>Liliopsida</taxon>
        <taxon>Poales</taxon>
        <taxon>Poaceae</taxon>
        <taxon>PACMAD clade</taxon>
        <taxon>Panicoideae</taxon>
        <taxon>Panicodae</taxon>
        <taxon>Paniceae</taxon>
        <taxon>Cenchrinae</taxon>
        <taxon>Setaria</taxon>
    </lineage>
</organism>
<dbReference type="Gramene" id="TKV95142">
    <property type="protein sequence ID" value="TKV95142"/>
    <property type="gene ID" value="SEVIR_9G341600v2"/>
</dbReference>
<dbReference type="AlphaFoldDB" id="A0A4U6T540"/>
<sequence>MQEGGIRLQGASRIWKNWAPPKVKFFTCCSYSKQLWWEALSWMHCSCTFIPGTQILQDWWAHLRQLQPRSRRRGLDSLFTLIIWSLWKERNARLFERQTTSVQELMQTGASRLGCLRCE</sequence>
<dbReference type="Proteomes" id="UP000298652">
    <property type="component" value="Chromosome 9"/>
</dbReference>
<evidence type="ECO:0000313" key="2">
    <source>
        <dbReference type="Proteomes" id="UP000298652"/>
    </source>
</evidence>
<reference evidence="1" key="1">
    <citation type="submission" date="2019-03" db="EMBL/GenBank/DDBJ databases">
        <title>WGS assembly of Setaria viridis.</title>
        <authorList>
            <person name="Huang P."/>
            <person name="Jenkins J."/>
            <person name="Grimwood J."/>
            <person name="Barry K."/>
            <person name="Healey A."/>
            <person name="Mamidi S."/>
            <person name="Sreedasyam A."/>
            <person name="Shu S."/>
            <person name="Feldman M."/>
            <person name="Wu J."/>
            <person name="Yu Y."/>
            <person name="Chen C."/>
            <person name="Johnson J."/>
            <person name="Rokhsar D."/>
            <person name="Baxter I."/>
            <person name="Schmutz J."/>
            <person name="Brutnell T."/>
            <person name="Kellogg E."/>
        </authorList>
    </citation>
    <scope>NUCLEOTIDE SEQUENCE [LARGE SCALE GENOMIC DNA]</scope>
</reference>